<name>A0A3G9IXT0_9ACTN</name>
<dbReference type="AlphaFoldDB" id="A0A3G9IXT0"/>
<evidence type="ECO:0000313" key="5">
    <source>
        <dbReference type="Proteomes" id="UP000271573"/>
    </source>
</evidence>
<accession>A0A3G9IXT0</accession>
<keyword evidence="2" id="KW-0812">Transmembrane</keyword>
<feature type="region of interest" description="Disordered" evidence="1">
    <location>
        <begin position="1"/>
        <end position="21"/>
    </location>
</feature>
<keyword evidence="5" id="KW-1185">Reference proteome</keyword>
<evidence type="ECO:0000256" key="2">
    <source>
        <dbReference type="SAM" id="Phobius"/>
    </source>
</evidence>
<evidence type="ECO:0000313" key="4">
    <source>
        <dbReference type="EMBL" id="BBH16098.1"/>
    </source>
</evidence>
<dbReference type="OrthoDB" id="4174975at2"/>
<evidence type="ECO:0000256" key="1">
    <source>
        <dbReference type="SAM" id="MobiDB-lite"/>
    </source>
</evidence>
<keyword evidence="2" id="KW-1133">Transmembrane helix</keyword>
<feature type="transmembrane region" description="Helical" evidence="2">
    <location>
        <begin position="30"/>
        <end position="54"/>
    </location>
</feature>
<keyword evidence="2" id="KW-0472">Membrane</keyword>
<sequence>MSDLPIAPPLPPPSPADRIPDRPSSAIRGLAGAITVLVALIAVVNVVLLGVHWWGNGGFLNEVRQGSPAAYDDAKWYDDIRRMLGNAELVGWLVAGILWCVWQVKIAKATPAGELRRSPGWHAGSWFIPIGNLWMPFQNMRDLWSHWVSRTSAALLGWWWGVWLLSSQLGRVLLSEKVKVGDLGTFRSFNRIAIAVCGVEIVASLLAIVVVSQLTRAVFEQNAKEDGTIGAWPES</sequence>
<dbReference type="KEGG" id="nbe:Back2_03850"/>
<gene>
    <name evidence="4" type="ORF">Back2_03850</name>
</gene>
<organism evidence="4 5">
    <name type="scientific">Nocardioides baekrokdamisoli</name>
    <dbReference type="NCBI Taxonomy" id="1804624"/>
    <lineage>
        <taxon>Bacteria</taxon>
        <taxon>Bacillati</taxon>
        <taxon>Actinomycetota</taxon>
        <taxon>Actinomycetes</taxon>
        <taxon>Propionibacteriales</taxon>
        <taxon>Nocardioidaceae</taxon>
        <taxon>Nocardioides</taxon>
    </lineage>
</organism>
<dbReference type="Proteomes" id="UP000271573">
    <property type="component" value="Chromosome"/>
</dbReference>
<evidence type="ECO:0000259" key="3">
    <source>
        <dbReference type="Pfam" id="PF14219"/>
    </source>
</evidence>
<feature type="compositionally biased region" description="Pro residues" evidence="1">
    <location>
        <begin position="1"/>
        <end position="15"/>
    </location>
</feature>
<feature type="domain" description="DUF4328" evidence="3">
    <location>
        <begin position="71"/>
        <end position="216"/>
    </location>
</feature>
<dbReference type="Pfam" id="PF14219">
    <property type="entry name" value="DUF4328"/>
    <property type="match status" value="1"/>
</dbReference>
<proteinExistence type="predicted"/>
<feature type="transmembrane region" description="Helical" evidence="2">
    <location>
        <begin position="194"/>
        <end position="214"/>
    </location>
</feature>
<protein>
    <recommendedName>
        <fullName evidence="3">DUF4328 domain-containing protein</fullName>
    </recommendedName>
</protein>
<reference evidence="4 5" key="1">
    <citation type="submission" date="2018-11" db="EMBL/GenBank/DDBJ databases">
        <title>Complete genome sequence of Nocardioides baekrokdamisoli strain KCTC 39748.</title>
        <authorList>
            <person name="Kang S.W."/>
            <person name="Lee K.C."/>
            <person name="Kim K.K."/>
            <person name="Kim J.S."/>
            <person name="Kim D.S."/>
            <person name="Ko S.H."/>
            <person name="Yang S.H."/>
            <person name="Shin Y.K."/>
            <person name="Lee J.S."/>
        </authorList>
    </citation>
    <scope>NUCLEOTIDE SEQUENCE [LARGE SCALE GENOMIC DNA]</scope>
    <source>
        <strain evidence="4 5">KCTC 39748</strain>
    </source>
</reference>
<dbReference type="RefSeq" id="WP_125566262.1">
    <property type="nucleotide sequence ID" value="NZ_AP019307.1"/>
</dbReference>
<dbReference type="InterPro" id="IPR025565">
    <property type="entry name" value="DUF4328"/>
</dbReference>
<dbReference type="EMBL" id="AP019307">
    <property type="protein sequence ID" value="BBH16098.1"/>
    <property type="molecule type" value="Genomic_DNA"/>
</dbReference>
<feature type="transmembrane region" description="Helical" evidence="2">
    <location>
        <begin position="89"/>
        <end position="107"/>
    </location>
</feature>